<comment type="caution">
    <text evidence="1">The sequence shown here is derived from an EMBL/GenBank/DDBJ whole genome shotgun (WGS) entry which is preliminary data.</text>
</comment>
<keyword evidence="2" id="KW-1185">Reference proteome</keyword>
<proteinExistence type="predicted"/>
<evidence type="ECO:0000313" key="1">
    <source>
        <dbReference type="EMBL" id="MQS39929.1"/>
    </source>
</evidence>
<feature type="non-terminal residue" evidence="1">
    <location>
        <position position="280"/>
    </location>
</feature>
<evidence type="ECO:0008006" key="3">
    <source>
        <dbReference type="Google" id="ProtNLM"/>
    </source>
</evidence>
<organism evidence="1 2">
    <name type="scientific">Streptomyces katsurahamanus</name>
    <dbReference type="NCBI Taxonomy" id="2577098"/>
    <lineage>
        <taxon>Bacteria</taxon>
        <taxon>Bacillati</taxon>
        <taxon>Actinomycetota</taxon>
        <taxon>Actinomycetes</taxon>
        <taxon>Kitasatosporales</taxon>
        <taxon>Streptomycetaceae</taxon>
        <taxon>Streptomyces</taxon>
    </lineage>
</organism>
<name>A0ABW9P3C1_9ACTN</name>
<gene>
    <name evidence="1" type="ORF">FFZ77_31425</name>
</gene>
<sequence length="280" mass="31247">MAVNRYTVYLYDIKTQLVTAEVPASAISYDYVMDAAGSASIEMPIDVPLRSGGTISPTDIRPIRTGIAIERGGELVWGGLVWAYRLDLSRRTITLNAQGYQSYYARRHTHTRGNRFRPGREQTDIIKWFIDYMNSPTDPAREFSIKTSTASLKPTNFVRTRIWNPYEYKSISDVITHLCDDITSKDPQTGKYGGGFFYYFEPYWDSTGKKILNRITNTVNRHPYPSNVHLQQGVNCEIADISVDGTGMATTALAVGATDGTSSITPHAEDDNPALLAEIP</sequence>
<dbReference type="Proteomes" id="UP000460558">
    <property type="component" value="Unassembled WGS sequence"/>
</dbReference>
<evidence type="ECO:0000313" key="2">
    <source>
        <dbReference type="Proteomes" id="UP000460558"/>
    </source>
</evidence>
<accession>A0ABW9P3C1</accession>
<dbReference type="RefSeq" id="WP_153487464.1">
    <property type="nucleotide sequence ID" value="NZ_VDEQ01000381.1"/>
</dbReference>
<protein>
    <recommendedName>
        <fullName evidence="3">Phage tail protein</fullName>
    </recommendedName>
</protein>
<reference evidence="1 2" key="1">
    <citation type="submission" date="2019-06" db="EMBL/GenBank/DDBJ databases">
        <title>Comparative genomics and metabolomics analyses of clavulanic acid producing Streptomyces species provides insight into specialized metabolism and evolution of beta-lactam biosynthetic gene clusters.</title>
        <authorList>
            <person name="Moore M.A."/>
            <person name="Cruz-Morales P."/>
            <person name="Barona Gomez F."/>
            <person name="Kapil T."/>
        </authorList>
    </citation>
    <scope>NUCLEOTIDE SEQUENCE [LARGE SCALE GENOMIC DNA]</scope>
    <source>
        <strain evidence="1 2">T-272</strain>
    </source>
</reference>
<dbReference type="EMBL" id="VDEQ01000381">
    <property type="protein sequence ID" value="MQS39929.1"/>
    <property type="molecule type" value="Genomic_DNA"/>
</dbReference>